<dbReference type="Proteomes" id="UP001065298">
    <property type="component" value="Chromosome 10"/>
</dbReference>
<reference evidence="1" key="1">
    <citation type="submission" date="2022-06" db="EMBL/GenBank/DDBJ databases">
        <title>Fusarium solani species complex genomes reveal bases of compartmentalisation and animal pathogenesis.</title>
        <authorList>
            <person name="Tsai I.J."/>
        </authorList>
    </citation>
    <scope>NUCLEOTIDE SEQUENCE</scope>
    <source>
        <strain evidence="1">Fu6.1</strain>
    </source>
</reference>
<dbReference type="EMBL" id="CM046512">
    <property type="protein sequence ID" value="KAI8654553.1"/>
    <property type="molecule type" value="Genomic_DNA"/>
</dbReference>
<accession>A0ACC0QIC1</accession>
<sequence>MECPILPAEVCLPITEELVRECAVTAIHELLQGRSPQALDSELNLSLGVWARYISVDGIRYVESLSNTGNSQSVLLLGAEKTSAPELLYVLEDHLGIRQVVFASYEHAIKVSALLCKPKTDAWWRTIPITGKKLIIKSDGIKLRSVASKSTRNSPDSTTVAWPTPMAPFQEPMFTIWAKILINKPIMDMSRTHLRTVSLDFNDQAVTGYSICWIGGVVGIYAHYGMEKSTVYDIFNQCHENPTWIYMPVSPSERITGIWTRSGDNSYDAGIMFQINQERLVVVGLCEDFHGERLDEAKHWGELASVSEKRFRVHYQLSYRGVEKLVAKPLSGLEKSFSGRIMPPCPSLEYVPYTLCHYSAVSLENVVEIIPCRREDRPFATPYWAITCVLLCYANGNRACAGEFRADCAGESMRVDNTSMLLLGFYQEKNEKAGRWPAAIESEPKDDDGFLAWKSLRCEGKLQWWLDELGRCQIFHRKGAGQLSRV</sequence>
<proteinExistence type="predicted"/>
<name>A0ACC0QIC1_9HYPO</name>
<evidence type="ECO:0000313" key="2">
    <source>
        <dbReference type="Proteomes" id="UP001065298"/>
    </source>
</evidence>
<protein>
    <submittedName>
        <fullName evidence="1">Uncharacterized protein</fullName>
    </submittedName>
</protein>
<comment type="caution">
    <text evidence="1">The sequence shown here is derived from an EMBL/GenBank/DDBJ whole genome shotgun (WGS) entry which is preliminary data.</text>
</comment>
<organism evidence="1 2">
    <name type="scientific">Fusarium keratoplasticum</name>
    <dbReference type="NCBI Taxonomy" id="1328300"/>
    <lineage>
        <taxon>Eukaryota</taxon>
        <taxon>Fungi</taxon>
        <taxon>Dikarya</taxon>
        <taxon>Ascomycota</taxon>
        <taxon>Pezizomycotina</taxon>
        <taxon>Sordariomycetes</taxon>
        <taxon>Hypocreomycetidae</taxon>
        <taxon>Hypocreales</taxon>
        <taxon>Nectriaceae</taxon>
        <taxon>Fusarium</taxon>
        <taxon>Fusarium solani species complex</taxon>
    </lineage>
</organism>
<evidence type="ECO:0000313" key="1">
    <source>
        <dbReference type="EMBL" id="KAI8654553.1"/>
    </source>
</evidence>
<keyword evidence="2" id="KW-1185">Reference proteome</keyword>
<gene>
    <name evidence="1" type="ORF">NCS57_01201800</name>
</gene>